<comment type="caution">
    <text evidence="1">The sequence shown here is derived from an EMBL/GenBank/DDBJ whole genome shotgun (WGS) entry which is preliminary data.</text>
</comment>
<name>A0ABP9PIM2_9BACT</name>
<evidence type="ECO:0000313" key="2">
    <source>
        <dbReference type="Proteomes" id="UP001499852"/>
    </source>
</evidence>
<proteinExistence type="predicted"/>
<sequence>MTTPSHKDLAAGFQRLLTAAKDSPPRPRLLVPVMSTSAPARPGDVWIASGGELAGQYPTETEGILLLVVADTGMDSRLGRVLRVAPVFSEIELASFEDAILPSHVLGWEAGIALGCESPLAQDSLKRCVGHLPEEWTRRIDAFRHRLEDESIPFPDGILTGRPFTDDRDPGFLFHESLVQRMTELMEPVLCEVLSPAAIPRTQVSQWLREEWQSWMAAARQAGRTVQDSTQGLLDWAEGHLAHFEFSVPAPAGFKADDEQRAGGVQVTEFRVVDSGAWFHIVREIPARAELMLQVLEDPSGSLEGAEILDVDGGVLATVRGGLSSHPFEVRDGSLLIRLASGSLALLTRVDA</sequence>
<keyword evidence="2" id="KW-1185">Reference proteome</keyword>
<organism evidence="1 2">
    <name type="scientific">Prosthecobacter algae</name>
    <dbReference type="NCBI Taxonomy" id="1144682"/>
    <lineage>
        <taxon>Bacteria</taxon>
        <taxon>Pseudomonadati</taxon>
        <taxon>Verrucomicrobiota</taxon>
        <taxon>Verrucomicrobiia</taxon>
        <taxon>Verrucomicrobiales</taxon>
        <taxon>Verrucomicrobiaceae</taxon>
        <taxon>Prosthecobacter</taxon>
    </lineage>
</organism>
<protein>
    <submittedName>
        <fullName evidence="1">Uncharacterized protein</fullName>
    </submittedName>
</protein>
<dbReference type="RefSeq" id="WP_345738091.1">
    <property type="nucleotide sequence ID" value="NZ_BAABIA010000009.1"/>
</dbReference>
<evidence type="ECO:0000313" key="1">
    <source>
        <dbReference type="EMBL" id="GAA5146297.1"/>
    </source>
</evidence>
<reference evidence="2" key="1">
    <citation type="journal article" date="2019" name="Int. J. Syst. Evol. Microbiol.">
        <title>The Global Catalogue of Microorganisms (GCM) 10K type strain sequencing project: providing services to taxonomists for standard genome sequencing and annotation.</title>
        <authorList>
            <consortium name="The Broad Institute Genomics Platform"/>
            <consortium name="The Broad Institute Genome Sequencing Center for Infectious Disease"/>
            <person name="Wu L."/>
            <person name="Ma J."/>
        </authorList>
    </citation>
    <scope>NUCLEOTIDE SEQUENCE [LARGE SCALE GENOMIC DNA]</scope>
    <source>
        <strain evidence="2">JCM 18053</strain>
    </source>
</reference>
<accession>A0ABP9PIM2</accession>
<dbReference type="EMBL" id="BAABIA010000009">
    <property type="protein sequence ID" value="GAA5146297.1"/>
    <property type="molecule type" value="Genomic_DNA"/>
</dbReference>
<dbReference type="Proteomes" id="UP001499852">
    <property type="component" value="Unassembled WGS sequence"/>
</dbReference>
<gene>
    <name evidence="1" type="ORF">GCM10023213_39100</name>
</gene>